<dbReference type="HOGENOM" id="CLU_066607_5_2_10"/>
<dbReference type="InterPro" id="IPR036388">
    <property type="entry name" value="WH-like_DNA-bd_sf"/>
</dbReference>
<dbReference type="PANTHER" id="PTHR33602:SF1">
    <property type="entry name" value="REGULATORY PROTEIN RECX FAMILY PROTEIN"/>
    <property type="match status" value="1"/>
</dbReference>
<gene>
    <name evidence="5" type="primary">recX</name>
    <name evidence="9" type="ordered locus">Bache_0318</name>
</gene>
<reference key="1">
    <citation type="submission" date="2010-11" db="EMBL/GenBank/DDBJ databases">
        <title>The complete genome of Bacteroides helcogenes P 36-108.</title>
        <authorList>
            <consortium name="US DOE Joint Genome Institute (JGI-PGF)"/>
            <person name="Lucas S."/>
            <person name="Copeland A."/>
            <person name="Lapidus A."/>
            <person name="Bruce D."/>
            <person name="Goodwin L."/>
            <person name="Pitluck S."/>
            <person name="Kyrpides N."/>
            <person name="Mavromatis K."/>
            <person name="Ivanova N."/>
            <person name="Zeytun A."/>
            <person name="Brettin T."/>
            <person name="Detter J.C."/>
            <person name="Tapia R."/>
            <person name="Han C."/>
            <person name="Land M."/>
            <person name="Hauser L."/>
            <person name="Markowitz V."/>
            <person name="Cheng J.-F."/>
            <person name="Hugenholtz P."/>
            <person name="Woyke T."/>
            <person name="Wu D."/>
            <person name="Gronow S."/>
            <person name="Wellnitz S."/>
            <person name="Brambilla E."/>
            <person name="Klenk H.-P."/>
            <person name="Eisen J.A."/>
        </authorList>
    </citation>
    <scope>NUCLEOTIDE SEQUENCE</scope>
    <source>
        <strain>P 36-108</strain>
    </source>
</reference>
<dbReference type="InterPro" id="IPR003783">
    <property type="entry name" value="Regulatory_RecX"/>
</dbReference>
<proteinExistence type="inferred from homology"/>
<protein>
    <recommendedName>
        <fullName evidence="3 5">Regulatory protein RecX</fullName>
    </recommendedName>
</protein>
<keyword evidence="4 5" id="KW-0963">Cytoplasm</keyword>
<dbReference type="Gene3D" id="1.10.10.10">
    <property type="entry name" value="Winged helix-like DNA-binding domain superfamily/Winged helix DNA-binding domain"/>
    <property type="match status" value="2"/>
</dbReference>
<dbReference type="InterPro" id="IPR053925">
    <property type="entry name" value="RecX_HTH_3rd"/>
</dbReference>
<evidence type="ECO:0000256" key="5">
    <source>
        <dbReference type="HAMAP-Rule" id="MF_01114"/>
    </source>
</evidence>
<evidence type="ECO:0000313" key="9">
    <source>
        <dbReference type="EMBL" id="ADV42347.1"/>
    </source>
</evidence>
<dbReference type="PATRIC" id="fig|693979.3.peg.344"/>
<feature type="domain" description="RecX third three-helical" evidence="7">
    <location>
        <begin position="102"/>
        <end position="149"/>
    </location>
</feature>
<reference evidence="9 10" key="2">
    <citation type="journal article" date="2011" name="Stand. Genomic Sci.">
        <title>Complete genome sequence of Bacteroides helcogenes type strain (P 36-108).</title>
        <authorList>
            <person name="Pati A."/>
            <person name="Gronow S."/>
            <person name="Zeytun A."/>
            <person name="Lapidus A."/>
            <person name="Nolan M."/>
            <person name="Hammon N."/>
            <person name="Deshpande S."/>
            <person name="Cheng J.F."/>
            <person name="Tapia R."/>
            <person name="Han C."/>
            <person name="Goodwin L."/>
            <person name="Pitluck S."/>
            <person name="Liolios K."/>
            <person name="Pagani I."/>
            <person name="Ivanova N."/>
            <person name="Mavromatis K."/>
            <person name="Chen A."/>
            <person name="Palaniappan K."/>
            <person name="Land M."/>
            <person name="Hauser L."/>
            <person name="Chang Y.J."/>
            <person name="Jeffries C.D."/>
            <person name="Detter J.C."/>
            <person name="Brambilla E."/>
            <person name="Rohde M."/>
            <person name="Goker M."/>
            <person name="Woyke T."/>
            <person name="Bristow J."/>
            <person name="Eisen J.A."/>
            <person name="Markowitz V."/>
            <person name="Hugenholtz P."/>
            <person name="Kyrpides N.C."/>
            <person name="Klenk H.P."/>
            <person name="Lucas S."/>
        </authorList>
    </citation>
    <scope>NUCLEOTIDE SEQUENCE [LARGE SCALE GENOMIC DNA]</scope>
    <source>
        <strain evidence="10">ATCC 35417 / DSM 20613 / JCM 6297 / CCUG 15421 / P 36-108</strain>
    </source>
</reference>
<dbReference type="Proteomes" id="UP000008630">
    <property type="component" value="Chromosome"/>
</dbReference>
<dbReference type="eggNOG" id="COG2137">
    <property type="taxonomic scope" value="Bacteria"/>
</dbReference>
<dbReference type="EMBL" id="CP002352">
    <property type="protein sequence ID" value="ADV42347.1"/>
    <property type="molecule type" value="Genomic_DNA"/>
</dbReference>
<dbReference type="GO" id="GO:0005737">
    <property type="term" value="C:cytoplasm"/>
    <property type="evidence" value="ECO:0007669"/>
    <property type="project" value="UniProtKB-SubCell"/>
</dbReference>
<name>E6SUC9_BACT6</name>
<dbReference type="InterPro" id="IPR053924">
    <property type="entry name" value="RecX_HTH_2nd"/>
</dbReference>
<sequence length="159" mass="18818">MIEITETEALNRVAAYCAASEHCRAEIAEKLQRWGIAYDVIDRILKRLEEEKYIDEERFCRAFVRDKYRFAKWGKVKIGQALQLKKISSSVYYSYLNDIDEEEYLSILRDLLISKRKSIHAENDFELNGKLMRFALSRGFEMKDIRRCIDISDENESSE</sequence>
<comment type="similarity">
    <text evidence="2 5">Belongs to the RecX family.</text>
</comment>
<dbReference type="InterPro" id="IPR053926">
    <property type="entry name" value="RecX_HTH_1st"/>
</dbReference>
<dbReference type="KEGG" id="bhl:Bache_0318"/>
<dbReference type="STRING" id="693979.Bache_0318"/>
<accession>E6SUC9</accession>
<dbReference type="PANTHER" id="PTHR33602">
    <property type="entry name" value="REGULATORY PROTEIN RECX FAMILY PROTEIN"/>
    <property type="match status" value="1"/>
</dbReference>
<evidence type="ECO:0000256" key="2">
    <source>
        <dbReference type="ARBA" id="ARBA00009695"/>
    </source>
</evidence>
<feature type="domain" description="RecX first three-helical" evidence="8">
    <location>
        <begin position="9"/>
        <end position="48"/>
    </location>
</feature>
<keyword evidence="10" id="KW-1185">Reference proteome</keyword>
<dbReference type="OrthoDB" id="1523826at2"/>
<evidence type="ECO:0000259" key="8">
    <source>
        <dbReference type="Pfam" id="PF21982"/>
    </source>
</evidence>
<comment type="function">
    <text evidence="5">Modulates RecA activity.</text>
</comment>
<dbReference type="GO" id="GO:0006282">
    <property type="term" value="P:regulation of DNA repair"/>
    <property type="evidence" value="ECO:0007669"/>
    <property type="project" value="UniProtKB-UniRule"/>
</dbReference>
<dbReference type="Pfam" id="PF21982">
    <property type="entry name" value="RecX_HTH1"/>
    <property type="match status" value="1"/>
</dbReference>
<dbReference type="Pfam" id="PF21981">
    <property type="entry name" value="RecX_HTH3"/>
    <property type="match status" value="1"/>
</dbReference>
<evidence type="ECO:0000259" key="6">
    <source>
        <dbReference type="Pfam" id="PF02631"/>
    </source>
</evidence>
<evidence type="ECO:0000256" key="4">
    <source>
        <dbReference type="ARBA" id="ARBA00022490"/>
    </source>
</evidence>
<evidence type="ECO:0000313" key="10">
    <source>
        <dbReference type="Proteomes" id="UP000008630"/>
    </source>
</evidence>
<dbReference type="Pfam" id="PF02631">
    <property type="entry name" value="RecX_HTH2"/>
    <property type="match status" value="1"/>
</dbReference>
<comment type="subcellular location">
    <subcellularLocation>
        <location evidence="1 5">Cytoplasm</location>
    </subcellularLocation>
</comment>
<dbReference type="HAMAP" id="MF_01114">
    <property type="entry name" value="RecX"/>
    <property type="match status" value="1"/>
</dbReference>
<evidence type="ECO:0000256" key="1">
    <source>
        <dbReference type="ARBA" id="ARBA00004496"/>
    </source>
</evidence>
<organism evidence="9 10">
    <name type="scientific">Bacteroides helcogenes (strain ATCC 35417 / DSM 20613 / JCM 6297 / CCUG 15421 / P 36-108)</name>
    <dbReference type="NCBI Taxonomy" id="693979"/>
    <lineage>
        <taxon>Bacteria</taxon>
        <taxon>Pseudomonadati</taxon>
        <taxon>Bacteroidota</taxon>
        <taxon>Bacteroidia</taxon>
        <taxon>Bacteroidales</taxon>
        <taxon>Bacteroidaceae</taxon>
        <taxon>Bacteroides</taxon>
    </lineage>
</organism>
<feature type="domain" description="RecX second three-helical" evidence="6">
    <location>
        <begin position="55"/>
        <end position="90"/>
    </location>
</feature>
<evidence type="ECO:0000259" key="7">
    <source>
        <dbReference type="Pfam" id="PF21981"/>
    </source>
</evidence>
<dbReference type="RefSeq" id="WP_013545964.1">
    <property type="nucleotide sequence ID" value="NC_014933.1"/>
</dbReference>
<evidence type="ECO:0000256" key="3">
    <source>
        <dbReference type="ARBA" id="ARBA00018111"/>
    </source>
</evidence>
<dbReference type="AlphaFoldDB" id="E6SUC9"/>